<proteinExistence type="predicted"/>
<dbReference type="InterPro" id="IPR012347">
    <property type="entry name" value="Ferritin-like"/>
</dbReference>
<dbReference type="GO" id="GO:0010124">
    <property type="term" value="P:phenylacetate catabolic process"/>
    <property type="evidence" value="ECO:0007669"/>
    <property type="project" value="InterPro"/>
</dbReference>
<evidence type="ECO:0000256" key="1">
    <source>
        <dbReference type="SAM" id="MobiDB-lite"/>
    </source>
</evidence>
<protein>
    <submittedName>
        <fullName evidence="2">Ring-1,2-phenylacetyl-CoA epoxidase subunit PaaC</fullName>
    </submittedName>
</protein>
<dbReference type="InterPro" id="IPR011882">
    <property type="entry name" value="PaaC"/>
</dbReference>
<dbReference type="Proteomes" id="UP000198661">
    <property type="component" value="Unassembled WGS sequence"/>
</dbReference>
<dbReference type="PIRSF" id="PIRSF037834">
    <property type="entry name" value="PA_CoA_Oase3"/>
    <property type="match status" value="1"/>
</dbReference>
<gene>
    <name evidence="2" type="ORF">SAMN04488025_12111</name>
</gene>
<organism evidence="2 3">
    <name type="scientific">Planifilum fulgidum</name>
    <dbReference type="NCBI Taxonomy" id="201973"/>
    <lineage>
        <taxon>Bacteria</taxon>
        <taxon>Bacillati</taxon>
        <taxon>Bacillota</taxon>
        <taxon>Bacilli</taxon>
        <taxon>Bacillales</taxon>
        <taxon>Thermoactinomycetaceae</taxon>
        <taxon>Planifilum</taxon>
    </lineage>
</organism>
<dbReference type="EMBL" id="FOOK01000021">
    <property type="protein sequence ID" value="SFG21499.1"/>
    <property type="molecule type" value="Genomic_DNA"/>
</dbReference>
<dbReference type="InterPro" id="IPR009078">
    <property type="entry name" value="Ferritin-like_SF"/>
</dbReference>
<dbReference type="AlphaFoldDB" id="A0A1I2Q2A9"/>
<dbReference type="OrthoDB" id="9789947at2"/>
<dbReference type="PANTHER" id="PTHR30458">
    <property type="entry name" value="PHENYLACETIC ACID DEGRADATION PROTEIN PAA"/>
    <property type="match status" value="1"/>
</dbReference>
<evidence type="ECO:0000313" key="3">
    <source>
        <dbReference type="Proteomes" id="UP000198661"/>
    </source>
</evidence>
<keyword evidence="3" id="KW-1185">Reference proteome</keyword>
<name>A0A1I2Q2A9_9BACL</name>
<sequence length="264" mass="30223">MRVESASEAAKISGYREALTELLFQLADDELVMGHRDSEWLGLAPDIEEDVAFSSIAQDEVGHSVYFYERLHELGETDSDRLAFGREANRRRNAVVLERPNGDWAYTIARHFFYDVFDQIRLEALSTSGYVPLAHGVTKIRREEHYHLLHMRLWFTRLGSAGGEATERMRRAVRDLWPEIGGLFSLGDAESRLLEFGIIPFGAAELKRRWEQQVRPAFEEAKLPWPGSPAAPDLDGRKGQHTPDLERLLDSMTEVFRLDPAARW</sequence>
<reference evidence="2 3" key="1">
    <citation type="submission" date="2016-10" db="EMBL/GenBank/DDBJ databases">
        <authorList>
            <person name="de Groot N.N."/>
        </authorList>
    </citation>
    <scope>NUCLEOTIDE SEQUENCE [LARGE SCALE GENOMIC DNA]</scope>
    <source>
        <strain evidence="2 3">DSM 44945</strain>
    </source>
</reference>
<dbReference type="PANTHER" id="PTHR30458:SF0">
    <property type="entry name" value="1,2-PHENYLACETYL-COA EPOXIDASE, SUBUNIT C"/>
    <property type="match status" value="1"/>
</dbReference>
<dbReference type="InterPro" id="IPR007814">
    <property type="entry name" value="PaaA_PaaC"/>
</dbReference>
<dbReference type="STRING" id="201973.SAMN04488025_12111"/>
<feature type="region of interest" description="Disordered" evidence="1">
    <location>
        <begin position="222"/>
        <end position="241"/>
    </location>
</feature>
<dbReference type="GO" id="GO:0005829">
    <property type="term" value="C:cytosol"/>
    <property type="evidence" value="ECO:0007669"/>
    <property type="project" value="TreeGrafter"/>
</dbReference>
<dbReference type="NCBIfam" id="TIGR02158">
    <property type="entry name" value="PA_CoA_Oxy3"/>
    <property type="match status" value="1"/>
</dbReference>
<dbReference type="RefSeq" id="WP_092039175.1">
    <property type="nucleotide sequence ID" value="NZ_FOOK01000021.1"/>
</dbReference>
<dbReference type="Gene3D" id="1.20.1260.10">
    <property type="match status" value="1"/>
</dbReference>
<accession>A0A1I2Q2A9</accession>
<evidence type="ECO:0000313" key="2">
    <source>
        <dbReference type="EMBL" id="SFG21499.1"/>
    </source>
</evidence>
<dbReference type="SUPFAM" id="SSF47240">
    <property type="entry name" value="Ferritin-like"/>
    <property type="match status" value="1"/>
</dbReference>
<dbReference type="InterPro" id="IPR052703">
    <property type="entry name" value="Aromatic_CoA_ox/epox"/>
</dbReference>
<dbReference type="Pfam" id="PF05138">
    <property type="entry name" value="PaaA_PaaC"/>
    <property type="match status" value="1"/>
</dbReference>